<dbReference type="InterPro" id="IPR021610">
    <property type="entry name" value="DUF3228"/>
</dbReference>
<dbReference type="EMBL" id="MIGC01000669">
    <property type="protein sequence ID" value="PHJ24498.1"/>
    <property type="molecule type" value="Genomic_DNA"/>
</dbReference>
<dbReference type="PANTHER" id="PTHR38666:SF2">
    <property type="entry name" value="FLAGELLAR ASSOCIATED PROTEIN"/>
    <property type="match status" value="1"/>
</dbReference>
<dbReference type="VEuPathDB" id="ToxoDB:CSUI_001646"/>
<dbReference type="GeneID" id="94425062"/>
<comment type="caution">
    <text evidence="1">The sequence shown here is derived from an EMBL/GenBank/DDBJ whole genome shotgun (WGS) entry which is preliminary data.</text>
</comment>
<protein>
    <submittedName>
        <fullName evidence="1">Duf3228 domain-containing protein</fullName>
    </submittedName>
</protein>
<keyword evidence="2" id="KW-1185">Reference proteome</keyword>
<accession>A0A2C6LAZ9</accession>
<gene>
    <name evidence="1" type="ORF">CSUI_001646</name>
</gene>
<dbReference type="OrthoDB" id="415460at2759"/>
<evidence type="ECO:0000313" key="2">
    <source>
        <dbReference type="Proteomes" id="UP000221165"/>
    </source>
</evidence>
<proteinExistence type="predicted"/>
<organism evidence="1 2">
    <name type="scientific">Cystoisospora suis</name>
    <dbReference type="NCBI Taxonomy" id="483139"/>
    <lineage>
        <taxon>Eukaryota</taxon>
        <taxon>Sar</taxon>
        <taxon>Alveolata</taxon>
        <taxon>Apicomplexa</taxon>
        <taxon>Conoidasida</taxon>
        <taxon>Coccidia</taxon>
        <taxon>Eucoccidiorida</taxon>
        <taxon>Eimeriorina</taxon>
        <taxon>Sarcocystidae</taxon>
        <taxon>Cystoisospora</taxon>
    </lineage>
</organism>
<reference evidence="1 2" key="1">
    <citation type="journal article" date="2017" name="Int. J. Parasitol.">
        <title>The genome of the protozoan parasite Cystoisospora suis and a reverse vaccinology approach to identify vaccine candidates.</title>
        <authorList>
            <person name="Palmieri N."/>
            <person name="Shrestha A."/>
            <person name="Ruttkowski B."/>
            <person name="Beck T."/>
            <person name="Vogl C."/>
            <person name="Tomley F."/>
            <person name="Blake D.P."/>
            <person name="Joachim A."/>
        </authorList>
    </citation>
    <scope>NUCLEOTIDE SEQUENCE [LARGE SCALE GENOMIC DNA]</scope>
    <source>
        <strain evidence="1 2">Wien I</strain>
    </source>
</reference>
<dbReference type="AlphaFoldDB" id="A0A2C6LAZ9"/>
<dbReference type="Proteomes" id="UP000221165">
    <property type="component" value="Unassembled WGS sequence"/>
</dbReference>
<sequence length="218" mass="24994">MFSVLMGIDIFPLKSAKQRAPRLEYKLARFYFRALIYEGLHLPAVGYDVFPDPYIQAGNDLHWHRERERERERVACDGERCSLVSSLNTSVSLTEKETYERRIYFPPTALVNIFHAVKSSTVSIAPLSIYIHVYIYPKAPLWSIISIKAQDENFELPMSPITMLRNTLIEEGGSGVKLDRESYEASVAYWTSHAVIMNLDTGLLSQEAEKKENDDARE</sequence>
<name>A0A2C6LAZ9_9APIC</name>
<dbReference type="PANTHER" id="PTHR38666">
    <property type="match status" value="1"/>
</dbReference>
<dbReference type="Pfam" id="PF11539">
    <property type="entry name" value="DUF3228"/>
    <property type="match status" value="1"/>
</dbReference>
<dbReference type="RefSeq" id="XP_067926171.1">
    <property type="nucleotide sequence ID" value="XM_068061851.1"/>
</dbReference>
<evidence type="ECO:0000313" key="1">
    <source>
        <dbReference type="EMBL" id="PHJ24498.1"/>
    </source>
</evidence>